<dbReference type="AlphaFoldDB" id="A0A4V1M4Y0"/>
<name>A0A4V1M4Y0_TREME</name>
<dbReference type="Pfam" id="PF13430">
    <property type="entry name" value="DUF4112"/>
    <property type="match status" value="1"/>
</dbReference>
<organism evidence="2 3">
    <name type="scientific">Tremella mesenterica</name>
    <name type="common">Jelly fungus</name>
    <dbReference type="NCBI Taxonomy" id="5217"/>
    <lineage>
        <taxon>Eukaryota</taxon>
        <taxon>Fungi</taxon>
        <taxon>Dikarya</taxon>
        <taxon>Basidiomycota</taxon>
        <taxon>Agaricomycotina</taxon>
        <taxon>Tremellomycetes</taxon>
        <taxon>Tremellales</taxon>
        <taxon>Tremellaceae</taxon>
        <taxon>Tremella</taxon>
    </lineage>
</organism>
<comment type="caution">
    <text evidence="2">The sequence shown here is derived from an EMBL/GenBank/DDBJ whole genome shotgun (WGS) entry which is preliminary data.</text>
</comment>
<protein>
    <recommendedName>
        <fullName evidence="4">PH domain-containing protein</fullName>
    </recommendedName>
</protein>
<dbReference type="EMBL" id="SDIL01000004">
    <property type="protein sequence ID" value="RXK41937.1"/>
    <property type="molecule type" value="Genomic_DNA"/>
</dbReference>
<evidence type="ECO:0000256" key="1">
    <source>
        <dbReference type="SAM" id="MobiDB-lite"/>
    </source>
</evidence>
<gene>
    <name evidence="2" type="ORF">M231_00658</name>
</gene>
<dbReference type="Proteomes" id="UP000289152">
    <property type="component" value="Unassembled WGS sequence"/>
</dbReference>
<keyword evidence="3" id="KW-1185">Reference proteome</keyword>
<feature type="compositionally biased region" description="Polar residues" evidence="1">
    <location>
        <begin position="242"/>
        <end position="275"/>
    </location>
</feature>
<dbReference type="PANTHER" id="PTHR35519">
    <property type="entry name" value="MEMBRANE PROTEINS"/>
    <property type="match status" value="1"/>
</dbReference>
<feature type="compositionally biased region" description="Low complexity" evidence="1">
    <location>
        <begin position="225"/>
        <end position="241"/>
    </location>
</feature>
<evidence type="ECO:0000313" key="3">
    <source>
        <dbReference type="Proteomes" id="UP000289152"/>
    </source>
</evidence>
<reference evidence="2 3" key="1">
    <citation type="submission" date="2016-06" db="EMBL/GenBank/DDBJ databases">
        <title>Evolution of pathogenesis and genome organization in the Tremellales.</title>
        <authorList>
            <person name="Cuomo C."/>
            <person name="Litvintseva A."/>
            <person name="Heitman J."/>
            <person name="Chen Y."/>
            <person name="Sun S."/>
            <person name="Springer D."/>
            <person name="Dromer F."/>
            <person name="Young S."/>
            <person name="Zeng Q."/>
            <person name="Chapman S."/>
            <person name="Gujja S."/>
            <person name="Saif S."/>
            <person name="Birren B."/>
        </authorList>
    </citation>
    <scope>NUCLEOTIDE SEQUENCE [LARGE SCALE GENOMIC DNA]</scope>
    <source>
        <strain evidence="2 3">ATCC 28783</strain>
    </source>
</reference>
<proteinExistence type="predicted"/>
<dbReference type="OrthoDB" id="2103474at2759"/>
<feature type="compositionally biased region" description="Polar residues" evidence="1">
    <location>
        <begin position="205"/>
        <end position="224"/>
    </location>
</feature>
<evidence type="ECO:0000313" key="2">
    <source>
        <dbReference type="EMBL" id="RXK41937.1"/>
    </source>
</evidence>
<feature type="region of interest" description="Disordered" evidence="1">
    <location>
        <begin position="196"/>
        <end position="281"/>
    </location>
</feature>
<sequence>MNSIAQKAATKMLKSKAEQYQPVDPYYEEVDDGRGGKKKVKRAIPPGLSKRDQRLLKKIRKRAHYLDKGMNLCGFRVGWTFWIGFVPFVGDITDALLNYTLVVKPAKQLDIPDSLLQHMLVNNAISAGLGFIPVIGDIGLAAFRANSRNAHLVEAFLVIRGQEYLATLAQGPSAVENGGVPLGANPADVKGVFKPGSGMAMDGEQTVSVSPTKKTGTVKSPPSSAAQATTPWAPGTPAPATKGTSSMSPTKSTRGTNGVAEGNQTQGTSSGSNLGNFFKRK</sequence>
<dbReference type="InterPro" id="IPR025187">
    <property type="entry name" value="DUF4112"/>
</dbReference>
<evidence type="ECO:0008006" key="4">
    <source>
        <dbReference type="Google" id="ProtNLM"/>
    </source>
</evidence>
<dbReference type="PANTHER" id="PTHR35519:SF2">
    <property type="entry name" value="PH DOMAIN PROTEIN"/>
    <property type="match status" value="1"/>
</dbReference>
<dbReference type="InParanoid" id="A0A4V1M4Y0"/>
<accession>A0A4V1M4Y0</accession>